<keyword evidence="5" id="KW-0653">Protein transport</keyword>
<evidence type="ECO:0000256" key="8">
    <source>
        <dbReference type="ARBA" id="ARBA00023186"/>
    </source>
</evidence>
<dbReference type="eggNOG" id="COG0706">
    <property type="taxonomic scope" value="Bacteria"/>
</dbReference>
<dbReference type="PANTHER" id="PTHR12428">
    <property type="entry name" value="OXA1"/>
    <property type="match status" value="1"/>
</dbReference>
<gene>
    <name evidence="12" type="primary">yidC</name>
    <name evidence="12" type="ORF">GCW_00040</name>
</gene>
<name>A0A0F6CJR8_MYCGL</name>
<dbReference type="Pfam" id="PF02096">
    <property type="entry name" value="60KD_IMP"/>
    <property type="match status" value="1"/>
</dbReference>
<dbReference type="PANTHER" id="PTHR12428:SF65">
    <property type="entry name" value="CYTOCHROME C OXIDASE ASSEMBLY PROTEIN COX18, MITOCHONDRIAL"/>
    <property type="match status" value="1"/>
</dbReference>
<protein>
    <submittedName>
        <fullName evidence="12">Preprotein translocase subunit YidC</fullName>
    </submittedName>
</protein>
<evidence type="ECO:0000256" key="5">
    <source>
        <dbReference type="ARBA" id="ARBA00022927"/>
    </source>
</evidence>
<keyword evidence="6 10" id="KW-1133">Transmembrane helix</keyword>
<dbReference type="InterPro" id="IPR047196">
    <property type="entry name" value="YidC_ALB_C"/>
</dbReference>
<evidence type="ECO:0000256" key="4">
    <source>
        <dbReference type="ARBA" id="ARBA00022692"/>
    </source>
</evidence>
<evidence type="ECO:0000256" key="3">
    <source>
        <dbReference type="ARBA" id="ARBA00022475"/>
    </source>
</evidence>
<sequence length="383" mass="44284">MNKVHSEITTQSFNPFWNAAALKERSRIDPNLKKALSYLWKFLKICVFLFLTVIGLWGCTQTYSEPWTVSNPRIGVGLEIGYNYGVTGDYRYDLTSSNIGPYFSFANYQLSYGPFLAWFVWPASQIILPILYQTRVPLTQGIDYGLNTILAILILLFIIRLITIGITLNSTLNTERMGEVQGKIAEINAKYKNATDTQSKKMKQIEVMHIYKKHKIKPAALFVQGFVTIPIFLIVYKMVSLTRPIKATILFGIWDLSVTPGTEIISDISHNWVYIFFVLLVVPMQIVSQWLPQFWATRRNRNAKTTSQKGLEQLKKTRRIQWILIFVFALFPVITPSAVGLYWFLNSIFTILQSYITHVFIVKRRQRTKTISRLDQILNRELD</sequence>
<feature type="transmembrane region" description="Helical" evidence="10">
    <location>
        <begin position="248"/>
        <end position="266"/>
    </location>
</feature>
<dbReference type="Proteomes" id="UP000018735">
    <property type="component" value="Chromosome"/>
</dbReference>
<feature type="transmembrane region" description="Helical" evidence="10">
    <location>
        <begin position="218"/>
        <end position="236"/>
    </location>
</feature>
<evidence type="ECO:0000313" key="13">
    <source>
        <dbReference type="Proteomes" id="UP000018735"/>
    </source>
</evidence>
<feature type="domain" description="Membrane insertase YidC/Oxa/ALB C-terminal" evidence="11">
    <location>
        <begin position="149"/>
        <end position="357"/>
    </location>
</feature>
<feature type="transmembrane region" description="Helical" evidence="10">
    <location>
        <begin position="42"/>
        <end position="63"/>
    </location>
</feature>
<dbReference type="AlphaFoldDB" id="A0A0F6CJR8"/>
<evidence type="ECO:0000313" key="12">
    <source>
        <dbReference type="EMBL" id="AHB99340.1"/>
    </source>
</evidence>
<reference evidence="12 13" key="1">
    <citation type="journal article" date="2011" name="PLoS ONE">
        <title>Core proteome of the minimal cell: comparative proteomics of three mollicute species.</title>
        <authorList>
            <person name="Fisunov G.Y."/>
            <person name="Alexeev D.G."/>
            <person name="Bazaleev N.A."/>
            <person name="Ladygina V.G."/>
            <person name="Galyamina M.A."/>
            <person name="Kondratov I.G."/>
            <person name="Zhukova N.A."/>
            <person name="Serebryakova M.V."/>
            <person name="Demina I.A."/>
            <person name="Govorun V.M."/>
        </authorList>
    </citation>
    <scope>NUCLEOTIDE SEQUENCE [LARGE SCALE GENOMIC DNA]</scope>
    <source>
        <strain evidence="12 13">S6</strain>
    </source>
</reference>
<dbReference type="GO" id="GO:0005886">
    <property type="term" value="C:plasma membrane"/>
    <property type="evidence" value="ECO:0007669"/>
    <property type="project" value="UniProtKB-SubCell"/>
</dbReference>
<evidence type="ECO:0000256" key="10">
    <source>
        <dbReference type="SAM" id="Phobius"/>
    </source>
</evidence>
<dbReference type="HOGENOM" id="CLU_058030_0_0_14"/>
<dbReference type="InterPro" id="IPR001708">
    <property type="entry name" value="YidC/ALB3/OXA1/COX18"/>
</dbReference>
<keyword evidence="2" id="KW-0813">Transport</keyword>
<dbReference type="InterPro" id="IPR028055">
    <property type="entry name" value="YidC/Oxa/ALB_C"/>
</dbReference>
<accession>A0A0F6CJR8</accession>
<evidence type="ECO:0000256" key="7">
    <source>
        <dbReference type="ARBA" id="ARBA00023136"/>
    </source>
</evidence>
<comment type="subcellular location">
    <subcellularLocation>
        <location evidence="1">Cell membrane</location>
        <topology evidence="1">Multi-pass membrane protein</topology>
    </subcellularLocation>
    <subcellularLocation>
        <location evidence="9">Membrane</location>
        <topology evidence="9">Multi-pass membrane protein</topology>
    </subcellularLocation>
</comment>
<feature type="transmembrane region" description="Helical" evidence="10">
    <location>
        <begin position="319"/>
        <end position="335"/>
    </location>
</feature>
<dbReference type="KEGG" id="mgz:GCW_00040"/>
<dbReference type="RefSeq" id="WP_011883614.1">
    <property type="nucleotide sequence ID" value="NC_023030.2"/>
</dbReference>
<feature type="transmembrane region" description="Helical" evidence="10">
    <location>
        <begin position="144"/>
        <end position="168"/>
    </location>
</feature>
<keyword evidence="4 9" id="KW-0812">Transmembrane</keyword>
<evidence type="ECO:0000256" key="2">
    <source>
        <dbReference type="ARBA" id="ARBA00022448"/>
    </source>
</evidence>
<feature type="transmembrane region" description="Helical" evidence="10">
    <location>
        <begin position="272"/>
        <end position="291"/>
    </location>
</feature>
<keyword evidence="7 10" id="KW-0472">Membrane</keyword>
<dbReference type="CDD" id="cd20070">
    <property type="entry name" value="5TM_YidC_Alb3"/>
    <property type="match status" value="1"/>
</dbReference>
<proteinExistence type="inferred from homology"/>
<feature type="transmembrane region" description="Helical" evidence="10">
    <location>
        <begin position="112"/>
        <end position="132"/>
    </location>
</feature>
<dbReference type="GO" id="GO:0015031">
    <property type="term" value="P:protein transport"/>
    <property type="evidence" value="ECO:0007669"/>
    <property type="project" value="UniProtKB-KW"/>
</dbReference>
<dbReference type="NCBIfam" id="TIGR03592">
    <property type="entry name" value="yidC_oxa1_cterm"/>
    <property type="match status" value="1"/>
</dbReference>
<feature type="transmembrane region" description="Helical" evidence="10">
    <location>
        <begin position="341"/>
        <end position="362"/>
    </location>
</feature>
<dbReference type="EMBL" id="CP006916">
    <property type="protein sequence ID" value="AHB99340.1"/>
    <property type="molecule type" value="Genomic_DNA"/>
</dbReference>
<dbReference type="GO" id="GO:0032977">
    <property type="term" value="F:membrane insertase activity"/>
    <property type="evidence" value="ECO:0007669"/>
    <property type="project" value="InterPro"/>
</dbReference>
<keyword evidence="8" id="KW-0143">Chaperone</keyword>
<comment type="similarity">
    <text evidence="9">Belongs to the OXA1/ALB3/YidC family.</text>
</comment>
<evidence type="ECO:0000259" key="11">
    <source>
        <dbReference type="Pfam" id="PF02096"/>
    </source>
</evidence>
<evidence type="ECO:0000256" key="1">
    <source>
        <dbReference type="ARBA" id="ARBA00004651"/>
    </source>
</evidence>
<keyword evidence="3" id="KW-1003">Cell membrane</keyword>
<organism evidence="12 13">
    <name type="scientific">Mycoplasmoides gallisepticum S6</name>
    <dbReference type="NCBI Taxonomy" id="1006581"/>
    <lineage>
        <taxon>Bacteria</taxon>
        <taxon>Bacillati</taxon>
        <taxon>Mycoplasmatota</taxon>
        <taxon>Mycoplasmoidales</taxon>
        <taxon>Mycoplasmoidaceae</taxon>
        <taxon>Mycoplasmoides</taxon>
    </lineage>
</organism>
<evidence type="ECO:0000256" key="9">
    <source>
        <dbReference type="RuleBase" id="RU003945"/>
    </source>
</evidence>
<dbReference type="GO" id="GO:0051205">
    <property type="term" value="P:protein insertion into membrane"/>
    <property type="evidence" value="ECO:0007669"/>
    <property type="project" value="TreeGrafter"/>
</dbReference>
<evidence type="ECO:0000256" key="6">
    <source>
        <dbReference type="ARBA" id="ARBA00022989"/>
    </source>
</evidence>
<dbReference type="NCBIfam" id="NF002566">
    <property type="entry name" value="PRK02201.1-1"/>
    <property type="match status" value="1"/>
</dbReference>